<organism evidence="1 2">
    <name type="scientific">Pseudoalteromonas piscicida</name>
    <dbReference type="NCBI Taxonomy" id="43662"/>
    <lineage>
        <taxon>Bacteria</taxon>
        <taxon>Pseudomonadati</taxon>
        <taxon>Pseudomonadota</taxon>
        <taxon>Gammaproteobacteria</taxon>
        <taxon>Alteromonadales</taxon>
        <taxon>Pseudoalteromonadaceae</taxon>
        <taxon>Pseudoalteromonas</taxon>
    </lineage>
</organism>
<dbReference type="RefSeq" id="WP_099641424.1">
    <property type="nucleotide sequence ID" value="NZ_JAQPZX010000008.1"/>
</dbReference>
<accession>A0A2A5JSN1</accession>
<keyword evidence="2" id="KW-1185">Reference proteome</keyword>
<proteinExistence type="predicted"/>
<dbReference type="AlphaFoldDB" id="A0A2A5JSN1"/>
<dbReference type="SUPFAM" id="SSF56235">
    <property type="entry name" value="N-terminal nucleophile aminohydrolases (Ntn hydrolases)"/>
    <property type="match status" value="1"/>
</dbReference>
<reference evidence="2" key="1">
    <citation type="journal article" date="2019" name="Genome Announc.">
        <title>Draft Genome Sequence of Pseudoalteromonas piscicida Strain 36Y ROTHPW, an Hypersaline Seawater Isolate from the South Coast of Sonora, Mexico.</title>
        <authorList>
            <person name="Sanchez-Diaz R."/>
            <person name="Molina-Garza Z.J."/>
            <person name="Cruz-Suarez L.E."/>
            <person name="Selvin J."/>
            <person name="Kiran G.S."/>
            <person name="Ibarra-Gamez J.C."/>
            <person name="Gomez-Gil B."/>
            <person name="Galaviz-Silva L."/>
        </authorList>
    </citation>
    <scope>NUCLEOTIDE SEQUENCE [LARGE SCALE GENOMIC DNA]</scope>
    <source>
        <strain evidence="2">36Y_RITHPW</strain>
    </source>
</reference>
<evidence type="ECO:0000313" key="1">
    <source>
        <dbReference type="EMBL" id="PCK32406.1"/>
    </source>
</evidence>
<dbReference type="InterPro" id="IPR029055">
    <property type="entry name" value="Ntn_hydrolases_N"/>
</dbReference>
<dbReference type="OrthoDB" id="6293792at2"/>
<comment type="caution">
    <text evidence="1">The sequence shown here is derived from an EMBL/GenBank/DDBJ whole genome shotgun (WGS) entry which is preliminary data.</text>
</comment>
<sequence length="147" mass="16627">MTTIVYNANKAEIACDSRTTTDKLIVTDNAQKWFDYHGWRVFCTGQTCDIHNLQHNFSTDQFDTIENLEFIKYHPDKGVWYGCVKKGTCKSEPLQQSYAIGSGQQAAMFGLLNGYDTVEIVEQVKRLDFRTGGDIHCFNITAPLTAT</sequence>
<gene>
    <name evidence="1" type="ORF">CEX98_07170</name>
</gene>
<evidence type="ECO:0000313" key="2">
    <source>
        <dbReference type="Proteomes" id="UP000228621"/>
    </source>
</evidence>
<protein>
    <submittedName>
        <fullName evidence="1">Uncharacterized protein</fullName>
    </submittedName>
</protein>
<dbReference type="Proteomes" id="UP000228621">
    <property type="component" value="Unassembled WGS sequence"/>
</dbReference>
<dbReference type="EMBL" id="NKHF01000030">
    <property type="protein sequence ID" value="PCK32406.1"/>
    <property type="molecule type" value="Genomic_DNA"/>
</dbReference>
<name>A0A2A5JSN1_PSEO7</name>